<evidence type="ECO:0000256" key="1">
    <source>
        <dbReference type="ARBA" id="ARBA00004370"/>
    </source>
</evidence>
<dbReference type="Gene3D" id="2.30.42.10">
    <property type="match status" value="1"/>
</dbReference>
<proteinExistence type="inferred from homology"/>
<evidence type="ECO:0000256" key="2">
    <source>
        <dbReference type="ARBA" id="ARBA00006843"/>
    </source>
</evidence>
<dbReference type="SUPFAM" id="SSF50156">
    <property type="entry name" value="PDZ domain-like"/>
    <property type="match status" value="1"/>
</dbReference>
<evidence type="ECO:0000256" key="4">
    <source>
        <dbReference type="ARBA" id="ARBA00022989"/>
    </source>
</evidence>
<evidence type="ECO:0000256" key="3">
    <source>
        <dbReference type="ARBA" id="ARBA00022692"/>
    </source>
</evidence>
<dbReference type="AlphaFoldDB" id="A0A7S3XPY1"/>
<dbReference type="InterPro" id="IPR007593">
    <property type="entry name" value="CD225/Dispanin_fam"/>
</dbReference>
<protein>
    <recommendedName>
        <fullName evidence="7">PDZ domain-containing protein</fullName>
    </recommendedName>
</protein>
<reference evidence="8" key="1">
    <citation type="submission" date="2021-01" db="EMBL/GenBank/DDBJ databases">
        <authorList>
            <person name="Corre E."/>
            <person name="Pelletier E."/>
            <person name="Niang G."/>
            <person name="Scheremetjew M."/>
            <person name="Finn R."/>
            <person name="Kale V."/>
            <person name="Holt S."/>
            <person name="Cochrane G."/>
            <person name="Meng A."/>
            <person name="Brown T."/>
            <person name="Cohen L."/>
        </authorList>
    </citation>
    <scope>NUCLEOTIDE SEQUENCE</scope>
    <source>
        <strain evidence="8">CCMP3107</strain>
    </source>
</reference>
<evidence type="ECO:0000256" key="5">
    <source>
        <dbReference type="ARBA" id="ARBA00023136"/>
    </source>
</evidence>
<dbReference type="Pfam" id="PF00595">
    <property type="entry name" value="PDZ"/>
    <property type="match status" value="1"/>
</dbReference>
<evidence type="ECO:0000259" key="7">
    <source>
        <dbReference type="Pfam" id="PF00595"/>
    </source>
</evidence>
<organism evidence="8">
    <name type="scientific">Heterosigma akashiwo</name>
    <name type="common">Chromophytic alga</name>
    <name type="synonym">Heterosigma carterae</name>
    <dbReference type="NCBI Taxonomy" id="2829"/>
    <lineage>
        <taxon>Eukaryota</taxon>
        <taxon>Sar</taxon>
        <taxon>Stramenopiles</taxon>
        <taxon>Ochrophyta</taxon>
        <taxon>Raphidophyceae</taxon>
        <taxon>Chattonellales</taxon>
        <taxon>Chattonellaceae</taxon>
        <taxon>Heterosigma</taxon>
    </lineage>
</organism>
<dbReference type="GO" id="GO:0016020">
    <property type="term" value="C:membrane"/>
    <property type="evidence" value="ECO:0007669"/>
    <property type="project" value="UniProtKB-SubCell"/>
</dbReference>
<evidence type="ECO:0000256" key="6">
    <source>
        <dbReference type="SAM" id="Phobius"/>
    </source>
</evidence>
<dbReference type="InterPro" id="IPR051423">
    <property type="entry name" value="CD225/Dispanin"/>
</dbReference>
<dbReference type="Pfam" id="PF04505">
    <property type="entry name" value="CD225"/>
    <property type="match status" value="1"/>
</dbReference>
<dbReference type="PANTHER" id="PTHR14948:SF44">
    <property type="entry name" value="PROLINE-RICH TRANSMEMBRANE PROTEIN 1-LIKE"/>
    <property type="match status" value="1"/>
</dbReference>
<dbReference type="InterPro" id="IPR001478">
    <property type="entry name" value="PDZ"/>
</dbReference>
<name>A0A7S3XPY1_HETAK</name>
<comment type="similarity">
    <text evidence="2">Belongs to the CD225/Dispanin family.</text>
</comment>
<feature type="transmembrane region" description="Helical" evidence="6">
    <location>
        <begin position="219"/>
        <end position="239"/>
    </location>
</feature>
<keyword evidence="5 6" id="KW-0472">Membrane</keyword>
<evidence type="ECO:0000313" key="8">
    <source>
        <dbReference type="EMBL" id="CAE0628844.1"/>
    </source>
</evidence>
<keyword evidence="3 6" id="KW-0812">Transmembrane</keyword>
<gene>
    <name evidence="8" type="ORF">HAKA00212_LOCUS7526</name>
</gene>
<dbReference type="InterPro" id="IPR036034">
    <property type="entry name" value="PDZ_sf"/>
</dbReference>
<sequence length="245" mass="27054">MKNDPKVASNYCGSDHHKNPLSVPRDCISSEAKFEDTGNDEKLTLYIKKTKSLGLKLVESKNSQSFTVYSIDERIASDEVRTKFQIGDQIYSINNHSLTTAADVANVTQGVDVGGTLFFDIERGDKTKRGTIQTTKVIDQQPPQASNLAGSTVQHAYAQTSRVKTYKPNDWMVHSIIATFCCCCPLGMVAWCYSCRVDVAYTSGKYDDAQYNSDCAKTWNAAAMWLGVILWVVASYRLFGVGGLV</sequence>
<accession>A0A7S3XPY1</accession>
<feature type="domain" description="PDZ" evidence="7">
    <location>
        <begin position="48"/>
        <end position="110"/>
    </location>
</feature>
<dbReference type="PANTHER" id="PTHR14948">
    <property type="entry name" value="NG5"/>
    <property type="match status" value="1"/>
</dbReference>
<comment type="subcellular location">
    <subcellularLocation>
        <location evidence="1">Membrane</location>
    </subcellularLocation>
</comment>
<dbReference type="EMBL" id="HBIU01016137">
    <property type="protein sequence ID" value="CAE0628844.1"/>
    <property type="molecule type" value="Transcribed_RNA"/>
</dbReference>
<keyword evidence="4 6" id="KW-1133">Transmembrane helix</keyword>